<comment type="caution">
    <text evidence="9">Lacks conserved residue(s) required for the propagation of feature annotation.</text>
</comment>
<comment type="catalytic activity">
    <reaction evidence="8 9">
        <text>S-sulfanyl-L-cysteinyl-[protein] + uridine(34) in tRNA + AH2 + ATP = 2-thiouridine(34) in tRNA + L-cysteinyl-[protein] + A + AMP + diphosphate + H(+)</text>
        <dbReference type="Rhea" id="RHEA:47032"/>
        <dbReference type="Rhea" id="RHEA-COMP:10131"/>
        <dbReference type="Rhea" id="RHEA-COMP:11726"/>
        <dbReference type="Rhea" id="RHEA-COMP:11727"/>
        <dbReference type="Rhea" id="RHEA-COMP:11728"/>
        <dbReference type="ChEBI" id="CHEBI:13193"/>
        <dbReference type="ChEBI" id="CHEBI:15378"/>
        <dbReference type="ChEBI" id="CHEBI:17499"/>
        <dbReference type="ChEBI" id="CHEBI:29950"/>
        <dbReference type="ChEBI" id="CHEBI:30616"/>
        <dbReference type="ChEBI" id="CHEBI:33019"/>
        <dbReference type="ChEBI" id="CHEBI:61963"/>
        <dbReference type="ChEBI" id="CHEBI:65315"/>
        <dbReference type="ChEBI" id="CHEBI:87170"/>
        <dbReference type="ChEBI" id="CHEBI:456215"/>
        <dbReference type="EC" id="2.8.1.13"/>
    </reaction>
</comment>
<comment type="similarity">
    <text evidence="9">Belongs to the MnmA/TRMU family.</text>
</comment>
<keyword evidence="1 9" id="KW-0820">tRNA-binding</keyword>
<dbReference type="InterPro" id="IPR023382">
    <property type="entry name" value="MnmA-like_central_sf"/>
</dbReference>
<dbReference type="EMBL" id="AP019860">
    <property type="protein sequence ID" value="BBM82234.1"/>
    <property type="molecule type" value="Genomic_DNA"/>
</dbReference>
<dbReference type="EC" id="2.8.1.13" evidence="9"/>
<dbReference type="Pfam" id="PF20258">
    <property type="entry name" value="tRNA_Me_trans_C"/>
    <property type="match status" value="1"/>
</dbReference>
<dbReference type="PANTHER" id="PTHR43052">
    <property type="match status" value="1"/>
</dbReference>
<evidence type="ECO:0000313" key="13">
    <source>
        <dbReference type="Proteomes" id="UP000326354"/>
    </source>
</evidence>
<dbReference type="Gene3D" id="2.30.30.280">
    <property type="entry name" value="Adenine nucleotide alpha hydrolases-like domains"/>
    <property type="match status" value="1"/>
</dbReference>
<comment type="function">
    <text evidence="9">Catalyzes the 2-thiolation of uridine at the wobble position (U34) of tRNA, leading to the formation of s(2)U34.</text>
</comment>
<keyword evidence="9" id="KW-0963">Cytoplasm</keyword>
<proteinExistence type="inferred from homology"/>
<dbReference type="GO" id="GO:0103016">
    <property type="term" value="F:tRNA-uridine 2-sulfurtransferase activity"/>
    <property type="evidence" value="ECO:0007669"/>
    <property type="project" value="UniProtKB-EC"/>
</dbReference>
<dbReference type="GO" id="GO:0000049">
    <property type="term" value="F:tRNA binding"/>
    <property type="evidence" value="ECO:0007669"/>
    <property type="project" value="UniProtKB-KW"/>
</dbReference>
<gene>
    <name evidence="9" type="primary">mnmA</name>
    <name evidence="12" type="ORF">UABAM_00577</name>
</gene>
<dbReference type="GO" id="GO:0006400">
    <property type="term" value="P:tRNA modification"/>
    <property type="evidence" value="ECO:0007669"/>
    <property type="project" value="UniProtKB-UniRule"/>
</dbReference>
<protein>
    <recommendedName>
        <fullName evidence="9">tRNA-specific 2-thiouridylase MnmA</fullName>
        <ecNumber evidence="9">2.8.1.13</ecNumber>
    </recommendedName>
</protein>
<dbReference type="AlphaFoldDB" id="A0A5S9F2C1"/>
<keyword evidence="13" id="KW-1185">Reference proteome</keyword>
<dbReference type="FunFam" id="2.30.30.280:FF:000001">
    <property type="entry name" value="tRNA-specific 2-thiouridylase MnmA"/>
    <property type="match status" value="1"/>
</dbReference>
<reference evidence="12 13" key="1">
    <citation type="submission" date="2019-08" db="EMBL/GenBank/DDBJ databases">
        <title>Complete genome sequence of Candidatus Uab amorphum.</title>
        <authorList>
            <person name="Shiratori T."/>
            <person name="Suzuki S."/>
            <person name="Kakizawa Y."/>
            <person name="Ishida K."/>
        </authorList>
    </citation>
    <scope>NUCLEOTIDE SEQUENCE [LARGE SCALE GENOMIC DNA]</scope>
    <source>
        <strain evidence="12 13">SRT547</strain>
    </source>
</reference>
<dbReference type="OrthoDB" id="9800696at2"/>
<evidence type="ECO:0000313" key="12">
    <source>
        <dbReference type="EMBL" id="BBM82234.1"/>
    </source>
</evidence>
<evidence type="ECO:0000256" key="7">
    <source>
        <dbReference type="ARBA" id="ARBA00023157"/>
    </source>
</evidence>
<feature type="domain" description="tRNA-specific 2-thiouridylase MnmA-like central" evidence="11">
    <location>
        <begin position="203"/>
        <end position="265"/>
    </location>
</feature>
<dbReference type="InterPro" id="IPR046885">
    <property type="entry name" value="MnmA-like_C"/>
</dbReference>
<evidence type="ECO:0000256" key="1">
    <source>
        <dbReference type="ARBA" id="ARBA00022555"/>
    </source>
</evidence>
<feature type="region of interest" description="Interaction with tRNA" evidence="9">
    <location>
        <begin position="144"/>
        <end position="146"/>
    </location>
</feature>
<evidence type="ECO:0000256" key="3">
    <source>
        <dbReference type="ARBA" id="ARBA00022694"/>
    </source>
</evidence>
<feature type="site" description="Interaction with tRNA" evidence="9">
    <location>
        <position position="123"/>
    </location>
</feature>
<evidence type="ECO:0000256" key="9">
    <source>
        <dbReference type="HAMAP-Rule" id="MF_00144"/>
    </source>
</evidence>
<feature type="site" description="Interaction with tRNA" evidence="9">
    <location>
        <position position="333"/>
    </location>
</feature>
<dbReference type="GO" id="GO:0005524">
    <property type="term" value="F:ATP binding"/>
    <property type="evidence" value="ECO:0007669"/>
    <property type="project" value="UniProtKB-KW"/>
</dbReference>
<keyword evidence="6 9" id="KW-0694">RNA-binding</keyword>
<feature type="binding site" evidence="9">
    <location>
        <position position="32"/>
    </location>
    <ligand>
        <name>ATP</name>
        <dbReference type="ChEBI" id="CHEBI:30616"/>
    </ligand>
</feature>
<keyword evidence="2 9" id="KW-0808">Transferase</keyword>
<dbReference type="InterPro" id="IPR051305">
    <property type="entry name" value="tRNA_2-thiouridylase_MnmA"/>
</dbReference>
<dbReference type="PANTHER" id="PTHR43052:SF1">
    <property type="entry name" value="TRNA-5-TAURINOMETHYLURIDINE 2-SULFURTRANSFERASE"/>
    <property type="match status" value="1"/>
</dbReference>
<dbReference type="InterPro" id="IPR004506">
    <property type="entry name" value="MnmA-like"/>
</dbReference>
<dbReference type="InterPro" id="IPR046884">
    <property type="entry name" value="MnmA-like_central"/>
</dbReference>
<feature type="domain" description="tRNA-specific 2-thiouridylase MnmA-like C-terminal" evidence="10">
    <location>
        <begin position="275"/>
        <end position="349"/>
    </location>
</feature>
<feature type="binding site" evidence="9">
    <location>
        <position position="122"/>
    </location>
    <ligand>
        <name>ATP</name>
        <dbReference type="ChEBI" id="CHEBI:30616"/>
    </ligand>
</feature>
<dbReference type="HAMAP" id="MF_00144">
    <property type="entry name" value="tRNA_thiouridyl_MnmA"/>
    <property type="match status" value="1"/>
</dbReference>
<dbReference type="InterPro" id="IPR014729">
    <property type="entry name" value="Rossmann-like_a/b/a_fold"/>
</dbReference>
<dbReference type="Pfam" id="PF03054">
    <property type="entry name" value="tRNA_Me_trans"/>
    <property type="match status" value="1"/>
</dbReference>
<keyword evidence="5 9" id="KW-0067">ATP-binding</keyword>
<sequence>MKIALLISGGVDSSVALALLKEQGYDITAYYLKIWLEEELSFLGDCPWEEDIQYISKVCEQFSVPLEIIPLQREYHDRVVSYTIDELKQGRTPSPDLFCNQRIKFGAFYDKVGYKYPKIATGHYARTEDHDDYTFLKTAPDPIKDQTYFLAHLNQQQIQRALFPIGALTKTQVREFAQKYDLPNKDRKDSQGICFLGKIKFRDFTAYHLGDEPGDIKEWETQKVLGRHRGYWFHTIGQRKGLGLSGGPWYVVKKDVQNNIIYVSRDKNAQQESKSTFHVANFNWITRPPITTQQLKVKVRHGKEFYHCSLSIEEDNTGIVRLDGTDQGIAAGQFAVFYQDDICLGCASIQ</sequence>
<evidence type="ECO:0000259" key="10">
    <source>
        <dbReference type="Pfam" id="PF20258"/>
    </source>
</evidence>
<feature type="binding site" evidence="9">
    <location>
        <begin position="6"/>
        <end position="13"/>
    </location>
    <ligand>
        <name>ATP</name>
        <dbReference type="ChEBI" id="CHEBI:30616"/>
    </ligand>
</feature>
<dbReference type="KEGG" id="uam:UABAM_00577"/>
<dbReference type="NCBIfam" id="NF001138">
    <property type="entry name" value="PRK00143.1"/>
    <property type="match status" value="1"/>
</dbReference>
<accession>A0A5S9F2C1</accession>
<dbReference type="GO" id="GO:0005737">
    <property type="term" value="C:cytoplasm"/>
    <property type="evidence" value="ECO:0007669"/>
    <property type="project" value="UniProtKB-SubCell"/>
</dbReference>
<evidence type="ECO:0000259" key="11">
    <source>
        <dbReference type="Pfam" id="PF20259"/>
    </source>
</evidence>
<dbReference type="Proteomes" id="UP000326354">
    <property type="component" value="Chromosome"/>
</dbReference>
<dbReference type="SUPFAM" id="SSF52402">
    <property type="entry name" value="Adenine nucleotide alpha hydrolases-like"/>
    <property type="match status" value="1"/>
</dbReference>
<keyword evidence="3 9" id="KW-0819">tRNA processing</keyword>
<dbReference type="Gene3D" id="3.40.50.620">
    <property type="entry name" value="HUPs"/>
    <property type="match status" value="1"/>
</dbReference>
<dbReference type="CDD" id="cd01998">
    <property type="entry name" value="MnmA_TRMU-like"/>
    <property type="match status" value="1"/>
</dbReference>
<feature type="active site" description="Nucleophile" evidence="9">
    <location>
        <position position="99"/>
    </location>
</feature>
<evidence type="ECO:0000256" key="4">
    <source>
        <dbReference type="ARBA" id="ARBA00022741"/>
    </source>
</evidence>
<comment type="subcellular location">
    <subcellularLocation>
        <location evidence="9">Cytoplasm</location>
    </subcellularLocation>
</comment>
<evidence type="ECO:0000256" key="2">
    <source>
        <dbReference type="ARBA" id="ARBA00022679"/>
    </source>
</evidence>
<keyword evidence="4 9" id="KW-0547">Nucleotide-binding</keyword>
<name>A0A5S9F2C1_UABAM</name>
<dbReference type="NCBIfam" id="TIGR00420">
    <property type="entry name" value="trmU"/>
    <property type="match status" value="1"/>
</dbReference>
<keyword evidence="7" id="KW-1015">Disulfide bond</keyword>
<evidence type="ECO:0000256" key="6">
    <source>
        <dbReference type="ARBA" id="ARBA00022884"/>
    </source>
</evidence>
<dbReference type="Gene3D" id="2.40.30.10">
    <property type="entry name" value="Translation factors"/>
    <property type="match status" value="1"/>
</dbReference>
<feature type="active site" description="Cysteine persulfide intermediate" evidence="9">
    <location>
        <position position="194"/>
    </location>
</feature>
<dbReference type="RefSeq" id="WP_151966485.1">
    <property type="nucleotide sequence ID" value="NZ_AP019860.1"/>
</dbReference>
<organism evidence="12 13">
    <name type="scientific">Uabimicrobium amorphum</name>
    <dbReference type="NCBI Taxonomy" id="2596890"/>
    <lineage>
        <taxon>Bacteria</taxon>
        <taxon>Pseudomonadati</taxon>
        <taxon>Planctomycetota</taxon>
        <taxon>Candidatus Uabimicrobiia</taxon>
        <taxon>Candidatus Uabimicrobiales</taxon>
        <taxon>Candidatus Uabimicrobiaceae</taxon>
        <taxon>Candidatus Uabimicrobium</taxon>
    </lineage>
</organism>
<evidence type="ECO:0000256" key="8">
    <source>
        <dbReference type="ARBA" id="ARBA00051542"/>
    </source>
</evidence>
<evidence type="ECO:0000256" key="5">
    <source>
        <dbReference type="ARBA" id="ARBA00022840"/>
    </source>
</evidence>
<dbReference type="Pfam" id="PF20259">
    <property type="entry name" value="tRNA_Me_trans_M"/>
    <property type="match status" value="1"/>
</dbReference>